<gene>
    <name evidence="2" type="ORF">M011DRAFT_487508</name>
</gene>
<accession>A0A6A6V8X3</accession>
<dbReference type="EMBL" id="MU006579">
    <property type="protein sequence ID" value="KAF2745980.1"/>
    <property type="molecule type" value="Genomic_DNA"/>
</dbReference>
<dbReference type="Gene3D" id="2.60.20.10">
    <property type="entry name" value="Crystallins"/>
    <property type="match status" value="1"/>
</dbReference>
<dbReference type="AlphaFoldDB" id="A0A6A6V8X3"/>
<evidence type="ECO:0000313" key="2">
    <source>
        <dbReference type="EMBL" id="KAF2745980.1"/>
    </source>
</evidence>
<feature type="signal peptide" evidence="1">
    <location>
        <begin position="1"/>
        <end position="19"/>
    </location>
</feature>
<dbReference type="Proteomes" id="UP000799440">
    <property type="component" value="Unassembled WGS sequence"/>
</dbReference>
<protein>
    <submittedName>
        <fullName evidence="2">Uncharacterized protein</fullName>
    </submittedName>
</protein>
<name>A0A6A6V8X3_9PLEO</name>
<sequence length="122" mass="13514">MSWRKELALVLACMATVFAAPAQQAAAASPGLYLCQNWGFNERPNYCNTYREPYGKCTTITDRFPTDARGVSSAGPDPGNWCTLYENEGCTGAELQLYYPGYFNLQDVGWNDRAKSFNCASL</sequence>
<reference evidence="2" key="1">
    <citation type="journal article" date="2020" name="Stud. Mycol.">
        <title>101 Dothideomycetes genomes: a test case for predicting lifestyles and emergence of pathogens.</title>
        <authorList>
            <person name="Haridas S."/>
            <person name="Albert R."/>
            <person name="Binder M."/>
            <person name="Bloem J."/>
            <person name="Labutti K."/>
            <person name="Salamov A."/>
            <person name="Andreopoulos B."/>
            <person name="Baker S."/>
            <person name="Barry K."/>
            <person name="Bills G."/>
            <person name="Bluhm B."/>
            <person name="Cannon C."/>
            <person name="Castanera R."/>
            <person name="Culley D."/>
            <person name="Daum C."/>
            <person name="Ezra D."/>
            <person name="Gonzalez J."/>
            <person name="Henrissat B."/>
            <person name="Kuo A."/>
            <person name="Liang C."/>
            <person name="Lipzen A."/>
            <person name="Lutzoni F."/>
            <person name="Magnuson J."/>
            <person name="Mondo S."/>
            <person name="Nolan M."/>
            <person name="Ohm R."/>
            <person name="Pangilinan J."/>
            <person name="Park H.-J."/>
            <person name="Ramirez L."/>
            <person name="Alfaro M."/>
            <person name="Sun H."/>
            <person name="Tritt A."/>
            <person name="Yoshinaga Y."/>
            <person name="Zwiers L.-H."/>
            <person name="Turgeon B."/>
            <person name="Goodwin S."/>
            <person name="Spatafora J."/>
            <person name="Crous P."/>
            <person name="Grigoriev I."/>
        </authorList>
    </citation>
    <scope>NUCLEOTIDE SEQUENCE</scope>
    <source>
        <strain evidence="2">CBS 119925</strain>
    </source>
</reference>
<proteinExistence type="predicted"/>
<evidence type="ECO:0000313" key="3">
    <source>
        <dbReference type="Proteomes" id="UP000799440"/>
    </source>
</evidence>
<keyword evidence="1" id="KW-0732">Signal</keyword>
<dbReference type="OrthoDB" id="2910287at2759"/>
<evidence type="ECO:0000256" key="1">
    <source>
        <dbReference type="SAM" id="SignalP"/>
    </source>
</evidence>
<keyword evidence="3" id="KW-1185">Reference proteome</keyword>
<feature type="chain" id="PRO_5025504023" evidence="1">
    <location>
        <begin position="20"/>
        <end position="122"/>
    </location>
</feature>
<organism evidence="2 3">
    <name type="scientific">Sporormia fimetaria CBS 119925</name>
    <dbReference type="NCBI Taxonomy" id="1340428"/>
    <lineage>
        <taxon>Eukaryota</taxon>
        <taxon>Fungi</taxon>
        <taxon>Dikarya</taxon>
        <taxon>Ascomycota</taxon>
        <taxon>Pezizomycotina</taxon>
        <taxon>Dothideomycetes</taxon>
        <taxon>Pleosporomycetidae</taxon>
        <taxon>Pleosporales</taxon>
        <taxon>Sporormiaceae</taxon>
        <taxon>Sporormia</taxon>
    </lineage>
</organism>